<dbReference type="GO" id="GO:0016787">
    <property type="term" value="F:hydrolase activity"/>
    <property type="evidence" value="ECO:0007669"/>
    <property type="project" value="UniProtKB-KW"/>
</dbReference>
<gene>
    <name evidence="6" type="ORF">RD149_19805</name>
</gene>
<keyword evidence="2 4" id="KW-0378">Hydrolase</keyword>
<sequence length="354" mass="39404">MPESCQHLTTGKNDKVVNDGVPRTIGPGLPRRALLLSSLAAVVAGNSSCSTDRARGQMSLNPDRTWGAFLPPVTSTGHLPFTSIERLASLAGAKPHFVQLFAATEDSLPVGTLDLILGSGATPILTLEPWRPDKGHIQSEYALSTIANGRHDLVLSRWATELAAWPHRILLRFAQEMNGSWYPWSIGVNNNTAAEYRAAWSRMHSIVSDRAPQVRFVWAPNAITAGTRDFTDCYPGDDVVDYLGLDGYNWGQSPGHHWQSADKLFSRSLSALQLLSPGRPILITEVGCVEGARPDMKAHWIEDFFRVIERHPDVLGFLWFQMDKERDWRFNSMPASIMSFRDELARWLSGSRSR</sequence>
<organism evidence="6 7">
    <name type="scientific">Gordonia westfalica</name>
    <dbReference type="NCBI Taxonomy" id="158898"/>
    <lineage>
        <taxon>Bacteria</taxon>
        <taxon>Bacillati</taxon>
        <taxon>Actinomycetota</taxon>
        <taxon>Actinomycetes</taxon>
        <taxon>Mycobacteriales</taxon>
        <taxon>Gordoniaceae</taxon>
        <taxon>Gordonia</taxon>
    </lineage>
</organism>
<accession>A0ABU2GX64</accession>
<feature type="active site" description="Proton donor" evidence="4">
    <location>
        <position position="176"/>
    </location>
</feature>
<evidence type="ECO:0000256" key="3">
    <source>
        <dbReference type="ARBA" id="ARBA00023295"/>
    </source>
</evidence>
<protein>
    <submittedName>
        <fullName evidence="6">Glycosyl hydrolase</fullName>
    </submittedName>
</protein>
<evidence type="ECO:0000313" key="7">
    <source>
        <dbReference type="Proteomes" id="UP001265083"/>
    </source>
</evidence>
<proteinExistence type="inferred from homology"/>
<dbReference type="EMBL" id="JAVLUS010000019">
    <property type="protein sequence ID" value="MDS1115996.1"/>
    <property type="molecule type" value="Genomic_DNA"/>
</dbReference>
<dbReference type="RefSeq" id="WP_310951857.1">
    <property type="nucleotide sequence ID" value="NZ_JAVLUS010000019.1"/>
</dbReference>
<dbReference type="PROSITE" id="PS51764">
    <property type="entry name" value="GH26"/>
    <property type="match status" value="1"/>
</dbReference>
<comment type="similarity">
    <text evidence="1 4">Belongs to the glycosyl hydrolase 26 family.</text>
</comment>
<reference evidence="6 7" key="1">
    <citation type="submission" date="2023-08" db="EMBL/GenBank/DDBJ databases">
        <title>Bioegradation of LLDPE and BLDPE plastic by marine bacteria from coast plastic debris.</title>
        <authorList>
            <person name="Rong Z."/>
        </authorList>
    </citation>
    <scope>NUCLEOTIDE SEQUENCE [LARGE SCALE GENOMIC DNA]</scope>
    <source>
        <strain evidence="6 7">Z-2</strain>
    </source>
</reference>
<dbReference type="Proteomes" id="UP001265083">
    <property type="component" value="Unassembled WGS sequence"/>
</dbReference>
<evidence type="ECO:0000256" key="4">
    <source>
        <dbReference type="PROSITE-ProRule" id="PRU01100"/>
    </source>
</evidence>
<evidence type="ECO:0000256" key="2">
    <source>
        <dbReference type="ARBA" id="ARBA00022801"/>
    </source>
</evidence>
<evidence type="ECO:0000313" key="6">
    <source>
        <dbReference type="EMBL" id="MDS1115996.1"/>
    </source>
</evidence>
<keyword evidence="3 4" id="KW-0326">Glycosidase</keyword>
<keyword evidence="7" id="KW-1185">Reference proteome</keyword>
<dbReference type="Pfam" id="PF02156">
    <property type="entry name" value="Glyco_hydro_26"/>
    <property type="match status" value="1"/>
</dbReference>
<dbReference type="InterPro" id="IPR000805">
    <property type="entry name" value="Glyco_hydro_26"/>
</dbReference>
<feature type="active site" description="Nucleophile" evidence="4">
    <location>
        <position position="285"/>
    </location>
</feature>
<dbReference type="InterPro" id="IPR017853">
    <property type="entry name" value="GH"/>
</dbReference>
<comment type="caution">
    <text evidence="6">The sequence shown here is derived from an EMBL/GenBank/DDBJ whole genome shotgun (WGS) entry which is preliminary data.</text>
</comment>
<dbReference type="PANTHER" id="PTHR40079:SF4">
    <property type="entry name" value="GH26 DOMAIN-CONTAINING PROTEIN-RELATED"/>
    <property type="match status" value="1"/>
</dbReference>
<name>A0ABU2GX64_9ACTN</name>
<feature type="domain" description="GH26" evidence="5">
    <location>
        <begin position="30"/>
        <end position="349"/>
    </location>
</feature>
<dbReference type="SUPFAM" id="SSF51445">
    <property type="entry name" value="(Trans)glycosidases"/>
    <property type="match status" value="1"/>
</dbReference>
<dbReference type="PANTHER" id="PTHR40079">
    <property type="entry name" value="MANNAN ENDO-1,4-BETA-MANNOSIDASE E-RELATED"/>
    <property type="match status" value="1"/>
</dbReference>
<evidence type="ECO:0000256" key="1">
    <source>
        <dbReference type="ARBA" id="ARBA00007754"/>
    </source>
</evidence>
<dbReference type="Gene3D" id="3.20.20.80">
    <property type="entry name" value="Glycosidases"/>
    <property type="match status" value="1"/>
</dbReference>
<dbReference type="InterPro" id="IPR022790">
    <property type="entry name" value="GH26_dom"/>
</dbReference>
<evidence type="ECO:0000259" key="5">
    <source>
        <dbReference type="PROSITE" id="PS51764"/>
    </source>
</evidence>